<evidence type="ECO:0000256" key="7">
    <source>
        <dbReference type="SAM" id="MobiDB-lite"/>
    </source>
</evidence>
<evidence type="ECO:0000256" key="1">
    <source>
        <dbReference type="ARBA" id="ARBA00022679"/>
    </source>
</evidence>
<evidence type="ECO:0000256" key="4">
    <source>
        <dbReference type="ARBA" id="ARBA00022840"/>
    </source>
</evidence>
<dbReference type="GO" id="GO:0004715">
    <property type="term" value="F:non-membrane spanning protein tyrosine kinase activity"/>
    <property type="evidence" value="ECO:0007669"/>
    <property type="project" value="UniProtKB-EC"/>
</dbReference>
<dbReference type="InterPro" id="IPR027417">
    <property type="entry name" value="P-loop_NTPase"/>
</dbReference>
<evidence type="ECO:0000259" key="9">
    <source>
        <dbReference type="Pfam" id="PF13614"/>
    </source>
</evidence>
<sequence length="752" mass="81945">MARSNNGENPPTGPLQPYNNPPGGMLAPGGGPYGPSVTIPGGTGKTPPTPLGLLNALRRRWVLATFLGLLVGSALGTGVWFILPGGKHTARATVQLRPSTVESGKGQVEDFDSFRRSQMYLVKSRDLINRTIAEPKVASLQTIREADDPVALLETGVRVDGSIAPDLMQVSFNGNNRDDLVKIVDALVGKYVDDANNAVRKNLMDKADRLEKLIGDLRAKVEQDEREIKRKAEFNGTIGIEDTNKQLSTLKLMETQLSQEVAALKTINQDNELLLEKVKEKVEQAKTDKTKLDADTLMLRDWVAKHPRVDTLVKQKLAREIDLGQAKTAAGTVPDAPVVLALDAEVKQLQKAIDKARTEVLPDVRAALQEYGEEMLKAKHAELQEQLTLDRARLERKERTLTELTKNAGNIAKTGFDIQSLTRGLEPMKKRLDTLEDQKIQIVIERGMESRVSVREAAVLILNENLKQKVMLSGAVGVAGFLGVLALIALLEWRNRRVDGVDQVVTELGMRVIGTVPAFPNRASLKAAEAAGNANWRFILNESINSTRTMLLHTARSQSMQVVMVTSATQGEGKTSLSSQLASSMATAGMRTLIVDCDLRNPSIHKLFDLPLTPGVSEVLCQEVDPSDAVQPTAVPNLWVIPAGQCSTRVIAALAQGHPLETLFNRLRGQFDFVVVDSCPVLPVADALLIGQHVDGVVFSIMQDISQLPKVMVASEKLHQLSINLLGAVVNGVHMGSAYYAYGYNYVKQLPA</sequence>
<dbReference type="CDD" id="cd05387">
    <property type="entry name" value="BY-kinase"/>
    <property type="match status" value="1"/>
</dbReference>
<dbReference type="EMBL" id="CP036273">
    <property type="protein sequence ID" value="QDU20068.1"/>
    <property type="molecule type" value="Genomic_DNA"/>
</dbReference>
<dbReference type="KEGG" id="uli:ETAA1_20110"/>
<keyword evidence="2" id="KW-0547">Nucleotide-binding</keyword>
<keyword evidence="4" id="KW-0067">ATP-binding</keyword>
<feature type="domain" description="AAA" evidence="9">
    <location>
        <begin position="560"/>
        <end position="684"/>
    </location>
</feature>
<dbReference type="EC" id="2.7.10.2" evidence="10"/>
<feature type="transmembrane region" description="Helical" evidence="8">
    <location>
        <begin position="61"/>
        <end position="83"/>
    </location>
</feature>
<dbReference type="Proteomes" id="UP000319576">
    <property type="component" value="Chromosome"/>
</dbReference>
<protein>
    <submittedName>
        <fullName evidence="10">Tyrosine-protein kinase YwqD</fullName>
        <ecNumber evidence="10">2.7.10.2</ecNumber>
    </submittedName>
</protein>
<keyword evidence="5" id="KW-0829">Tyrosine-protein kinase</keyword>
<evidence type="ECO:0000313" key="11">
    <source>
        <dbReference type="Proteomes" id="UP000319576"/>
    </source>
</evidence>
<dbReference type="Gene3D" id="3.40.50.300">
    <property type="entry name" value="P-loop containing nucleotide triphosphate hydrolases"/>
    <property type="match status" value="1"/>
</dbReference>
<evidence type="ECO:0000256" key="5">
    <source>
        <dbReference type="ARBA" id="ARBA00023137"/>
    </source>
</evidence>
<feature type="coiled-coil region" evidence="6">
    <location>
        <begin position="264"/>
        <end position="295"/>
    </location>
</feature>
<dbReference type="InterPro" id="IPR005702">
    <property type="entry name" value="Wzc-like_C"/>
</dbReference>
<dbReference type="PANTHER" id="PTHR32309:SF31">
    <property type="entry name" value="CAPSULAR EXOPOLYSACCHARIDE FAMILY"/>
    <property type="match status" value="1"/>
</dbReference>
<feature type="coiled-coil region" evidence="6">
    <location>
        <begin position="339"/>
        <end position="400"/>
    </location>
</feature>
<evidence type="ECO:0000256" key="8">
    <source>
        <dbReference type="SAM" id="Phobius"/>
    </source>
</evidence>
<dbReference type="PANTHER" id="PTHR32309">
    <property type="entry name" value="TYROSINE-PROTEIN KINASE"/>
    <property type="match status" value="1"/>
</dbReference>
<dbReference type="SUPFAM" id="SSF52540">
    <property type="entry name" value="P-loop containing nucleoside triphosphate hydrolases"/>
    <property type="match status" value="1"/>
</dbReference>
<evidence type="ECO:0000313" key="10">
    <source>
        <dbReference type="EMBL" id="QDU20068.1"/>
    </source>
</evidence>
<dbReference type="InterPro" id="IPR050445">
    <property type="entry name" value="Bact_polysacc_biosynth/exp"/>
</dbReference>
<gene>
    <name evidence="10" type="primary">ywqD_1</name>
    <name evidence="10" type="ORF">ETAA1_20110</name>
</gene>
<name>A0A517XRC2_9BACT</name>
<feature type="coiled-coil region" evidence="6">
    <location>
        <begin position="200"/>
        <end position="227"/>
    </location>
</feature>
<evidence type="ECO:0000256" key="2">
    <source>
        <dbReference type="ARBA" id="ARBA00022741"/>
    </source>
</evidence>
<dbReference type="RefSeq" id="WP_145237000.1">
    <property type="nucleotide sequence ID" value="NZ_CP036273.1"/>
</dbReference>
<dbReference type="NCBIfam" id="TIGR01007">
    <property type="entry name" value="eps_fam"/>
    <property type="match status" value="1"/>
</dbReference>
<feature type="transmembrane region" description="Helical" evidence="8">
    <location>
        <begin position="470"/>
        <end position="491"/>
    </location>
</feature>
<evidence type="ECO:0000256" key="3">
    <source>
        <dbReference type="ARBA" id="ARBA00022777"/>
    </source>
</evidence>
<keyword evidence="3 10" id="KW-0418">Kinase</keyword>
<keyword evidence="11" id="KW-1185">Reference proteome</keyword>
<evidence type="ECO:0000256" key="6">
    <source>
        <dbReference type="SAM" id="Coils"/>
    </source>
</evidence>
<accession>A0A517XRC2</accession>
<keyword evidence="8" id="KW-0472">Membrane</keyword>
<dbReference type="Pfam" id="PF13614">
    <property type="entry name" value="AAA_31"/>
    <property type="match status" value="1"/>
</dbReference>
<dbReference type="GO" id="GO:0005524">
    <property type="term" value="F:ATP binding"/>
    <property type="evidence" value="ECO:0007669"/>
    <property type="project" value="UniProtKB-KW"/>
</dbReference>
<dbReference type="InterPro" id="IPR025669">
    <property type="entry name" value="AAA_dom"/>
</dbReference>
<keyword evidence="6" id="KW-0175">Coiled coil</keyword>
<dbReference type="AlphaFoldDB" id="A0A517XRC2"/>
<keyword evidence="8" id="KW-1133">Transmembrane helix</keyword>
<feature type="region of interest" description="Disordered" evidence="7">
    <location>
        <begin position="1"/>
        <end position="45"/>
    </location>
</feature>
<keyword evidence="8" id="KW-0812">Transmembrane</keyword>
<keyword evidence="1 10" id="KW-0808">Transferase</keyword>
<reference evidence="10 11" key="1">
    <citation type="submission" date="2019-02" db="EMBL/GenBank/DDBJ databases">
        <title>Deep-cultivation of Planctomycetes and their phenomic and genomic characterization uncovers novel biology.</title>
        <authorList>
            <person name="Wiegand S."/>
            <person name="Jogler M."/>
            <person name="Boedeker C."/>
            <person name="Pinto D."/>
            <person name="Vollmers J."/>
            <person name="Rivas-Marin E."/>
            <person name="Kohn T."/>
            <person name="Peeters S.H."/>
            <person name="Heuer A."/>
            <person name="Rast P."/>
            <person name="Oberbeckmann S."/>
            <person name="Bunk B."/>
            <person name="Jeske O."/>
            <person name="Meyerdierks A."/>
            <person name="Storesund J.E."/>
            <person name="Kallscheuer N."/>
            <person name="Luecker S."/>
            <person name="Lage O.M."/>
            <person name="Pohl T."/>
            <person name="Merkel B.J."/>
            <person name="Hornburger P."/>
            <person name="Mueller R.-W."/>
            <person name="Bruemmer F."/>
            <person name="Labrenz M."/>
            <person name="Spormann A.M."/>
            <person name="Op den Camp H."/>
            <person name="Overmann J."/>
            <person name="Amann R."/>
            <person name="Jetten M.S.M."/>
            <person name="Mascher T."/>
            <person name="Medema M.H."/>
            <person name="Devos D.P."/>
            <person name="Kaster A.-K."/>
            <person name="Ovreas L."/>
            <person name="Rohde M."/>
            <person name="Galperin M.Y."/>
            <person name="Jogler C."/>
        </authorList>
    </citation>
    <scope>NUCLEOTIDE SEQUENCE [LARGE SCALE GENOMIC DNA]</scope>
    <source>
        <strain evidence="10 11">ETA_A1</strain>
    </source>
</reference>
<proteinExistence type="predicted"/>
<dbReference type="OrthoDB" id="9775724at2"/>
<organism evidence="10 11">
    <name type="scientific">Urbifossiella limnaea</name>
    <dbReference type="NCBI Taxonomy" id="2528023"/>
    <lineage>
        <taxon>Bacteria</taxon>
        <taxon>Pseudomonadati</taxon>
        <taxon>Planctomycetota</taxon>
        <taxon>Planctomycetia</taxon>
        <taxon>Gemmatales</taxon>
        <taxon>Gemmataceae</taxon>
        <taxon>Urbifossiella</taxon>
    </lineage>
</organism>